<dbReference type="SUPFAM" id="SSF52821">
    <property type="entry name" value="Rhodanese/Cell cycle control phosphatase"/>
    <property type="match status" value="1"/>
</dbReference>
<dbReference type="PANTHER" id="PTHR43268:SF3">
    <property type="entry name" value="RHODANESE-LIKE DOMAIN-CONTAINING PROTEIN 7-RELATED"/>
    <property type="match status" value="1"/>
</dbReference>
<dbReference type="Pfam" id="PF12368">
    <property type="entry name" value="Rhodanese_C"/>
    <property type="match status" value="1"/>
</dbReference>
<dbReference type="EMBL" id="SLXV01000039">
    <property type="protein sequence ID" value="TCP64579.1"/>
    <property type="molecule type" value="Genomic_DNA"/>
</dbReference>
<dbReference type="GO" id="GO:0006400">
    <property type="term" value="P:tRNA modification"/>
    <property type="evidence" value="ECO:0007669"/>
    <property type="project" value="UniProtKB-UniRule"/>
</dbReference>
<dbReference type="EC" id="1.14.-.-" evidence="1"/>
<reference evidence="3 4" key="1">
    <citation type="submission" date="2019-03" db="EMBL/GenBank/DDBJ databases">
        <title>Genomic Encyclopedia of Type Strains, Phase IV (KMG-IV): sequencing the most valuable type-strain genomes for metagenomic binning, comparative biology and taxonomic classification.</title>
        <authorList>
            <person name="Goeker M."/>
        </authorList>
    </citation>
    <scope>NUCLEOTIDE SEQUENCE [LARGE SCALE GENOMIC DNA]</scope>
    <source>
        <strain evidence="3 4">DSM 46831</strain>
    </source>
</reference>
<name>A0A4R2RPD9_9BACL</name>
<dbReference type="InterPro" id="IPR040503">
    <property type="entry name" value="TRHO_N"/>
</dbReference>
<keyword evidence="1" id="KW-0819">tRNA processing</keyword>
<evidence type="ECO:0000256" key="1">
    <source>
        <dbReference type="HAMAP-Rule" id="MF_00469"/>
    </source>
</evidence>
<evidence type="ECO:0000313" key="4">
    <source>
        <dbReference type="Proteomes" id="UP000294746"/>
    </source>
</evidence>
<evidence type="ECO:0000259" key="2">
    <source>
        <dbReference type="PROSITE" id="PS50206"/>
    </source>
</evidence>
<keyword evidence="1" id="KW-0560">Oxidoreductase</keyword>
<dbReference type="InterPro" id="IPR022111">
    <property type="entry name" value="Rhodanese_C"/>
</dbReference>
<dbReference type="Pfam" id="PF00581">
    <property type="entry name" value="Rhodanese"/>
    <property type="match status" value="1"/>
</dbReference>
<gene>
    <name evidence="1" type="primary">trhO</name>
    <name evidence="3" type="ORF">EDD57_1399</name>
</gene>
<evidence type="ECO:0000313" key="3">
    <source>
        <dbReference type="EMBL" id="TCP64579.1"/>
    </source>
</evidence>
<dbReference type="InterPro" id="IPR036873">
    <property type="entry name" value="Rhodanese-like_dom_sf"/>
</dbReference>
<dbReference type="InterPro" id="IPR001763">
    <property type="entry name" value="Rhodanese-like_dom"/>
</dbReference>
<comment type="similarity">
    <text evidence="1">Belongs to the TrhO family.</text>
</comment>
<organism evidence="3 4">
    <name type="scientific">Baia soyae</name>
    <dbReference type="NCBI Taxonomy" id="1544746"/>
    <lineage>
        <taxon>Bacteria</taxon>
        <taxon>Bacillati</taxon>
        <taxon>Bacillota</taxon>
        <taxon>Bacilli</taxon>
        <taxon>Bacillales</taxon>
        <taxon>Thermoactinomycetaceae</taxon>
        <taxon>Baia</taxon>
    </lineage>
</organism>
<dbReference type="PROSITE" id="PS50206">
    <property type="entry name" value="RHODANESE_3"/>
    <property type="match status" value="1"/>
</dbReference>
<dbReference type="Pfam" id="PF17773">
    <property type="entry name" value="UPF0176_N"/>
    <property type="match status" value="1"/>
</dbReference>
<dbReference type="Gene3D" id="3.30.70.100">
    <property type="match status" value="1"/>
</dbReference>
<dbReference type="PANTHER" id="PTHR43268">
    <property type="entry name" value="THIOSULFATE SULFURTRANSFERASE/RHODANESE-LIKE DOMAIN-CONTAINING PROTEIN 2"/>
    <property type="match status" value="1"/>
</dbReference>
<dbReference type="GO" id="GO:0016705">
    <property type="term" value="F:oxidoreductase activity, acting on paired donors, with incorporation or reduction of molecular oxygen"/>
    <property type="evidence" value="ECO:0007669"/>
    <property type="project" value="UniProtKB-UniRule"/>
</dbReference>
<dbReference type="NCBIfam" id="NF001135">
    <property type="entry name" value="PRK00142.1-3"/>
    <property type="match status" value="1"/>
</dbReference>
<proteinExistence type="inferred from homology"/>
<sequence>MSNINPKEPYQVILYYQYVPIESPEQFSKEHLYFCKRIHLKGRILVSHEGINGTVSGTKENIERYMEYMKSHPLFSNMQFKIDPHVGHAFKKMHVRPRKELVAWNLDPEIDIDPNQVTGKHVSPKEFHQLLQQDDVIIIDGRNDYEYDLGHFRGAIRPELQTTREFPKWVRENLHEFKDKKILTYCTGGIRCEKLSGFLLQEGFQDVVQLDGGIVTYGKDPEVQGDLFEGSCYVFDDRISVPINHVHPTVITTCHHCGEKSDQYINCRNTVCDKRHIVCPRCLEESQGYCSSACKTDHH</sequence>
<feature type="domain" description="Rhodanese" evidence="2">
    <location>
        <begin position="132"/>
        <end position="226"/>
    </location>
</feature>
<dbReference type="CDD" id="cd01518">
    <property type="entry name" value="RHOD_YceA"/>
    <property type="match status" value="1"/>
</dbReference>
<dbReference type="Proteomes" id="UP000294746">
    <property type="component" value="Unassembled WGS sequence"/>
</dbReference>
<dbReference type="HAMAP" id="MF_00469">
    <property type="entry name" value="TrhO"/>
    <property type="match status" value="1"/>
</dbReference>
<dbReference type="InterPro" id="IPR020936">
    <property type="entry name" value="TrhO"/>
</dbReference>
<protein>
    <recommendedName>
        <fullName evidence="1">tRNA uridine(34) hydroxylase</fullName>
        <ecNumber evidence="1">1.14.-.-</ecNumber>
    </recommendedName>
    <alternativeName>
        <fullName evidence="1">tRNA hydroxylation protein O</fullName>
    </alternativeName>
</protein>
<dbReference type="AlphaFoldDB" id="A0A4R2RPD9"/>
<dbReference type="SMART" id="SM00450">
    <property type="entry name" value="RHOD"/>
    <property type="match status" value="1"/>
</dbReference>
<comment type="caution">
    <text evidence="3">The sequence shown here is derived from an EMBL/GenBank/DDBJ whole genome shotgun (WGS) entry which is preliminary data.</text>
</comment>
<dbReference type="Gene3D" id="3.40.250.10">
    <property type="entry name" value="Rhodanese-like domain"/>
    <property type="match status" value="1"/>
</dbReference>
<comment type="catalytic activity">
    <reaction evidence="1">
        <text>uridine(34) in tRNA + AH2 + O2 = 5-hydroxyuridine(34) in tRNA + A + H2O</text>
        <dbReference type="Rhea" id="RHEA:64224"/>
        <dbReference type="Rhea" id="RHEA-COMP:11727"/>
        <dbReference type="Rhea" id="RHEA-COMP:13381"/>
        <dbReference type="ChEBI" id="CHEBI:13193"/>
        <dbReference type="ChEBI" id="CHEBI:15377"/>
        <dbReference type="ChEBI" id="CHEBI:15379"/>
        <dbReference type="ChEBI" id="CHEBI:17499"/>
        <dbReference type="ChEBI" id="CHEBI:65315"/>
        <dbReference type="ChEBI" id="CHEBI:136877"/>
    </reaction>
</comment>
<comment type="function">
    <text evidence="1">Catalyzes oxygen-dependent 5-hydroxyuridine (ho5U) modification at position 34 in tRNAs.</text>
</comment>
<accession>A0A4R2RPD9</accession>
<keyword evidence="4" id="KW-1185">Reference proteome</keyword>